<proteinExistence type="predicted"/>
<sequence>MTVHRWAHEDRVTRRGTSRDRVRYDLRELPRKTADDDGETSPGPLPPPHGRSSRPWRCAAHGGGSWATGGLP</sequence>
<dbReference type="Proteomes" id="UP000011740">
    <property type="component" value="Unassembled WGS sequence"/>
</dbReference>
<evidence type="ECO:0000313" key="3">
    <source>
        <dbReference type="Proteomes" id="UP000011740"/>
    </source>
</evidence>
<name>M3C2R7_STRM1</name>
<dbReference type="STRING" id="1223523.H340_22391"/>
<comment type="caution">
    <text evidence="2">The sequence shown here is derived from an EMBL/GenBank/DDBJ whole genome shotgun (WGS) entry which is preliminary data.</text>
</comment>
<evidence type="ECO:0000256" key="1">
    <source>
        <dbReference type="SAM" id="MobiDB-lite"/>
    </source>
</evidence>
<protein>
    <submittedName>
        <fullName evidence="2">Uncharacterized protein</fullName>
    </submittedName>
</protein>
<accession>M3C2R7</accession>
<feature type="region of interest" description="Disordered" evidence="1">
    <location>
        <begin position="1"/>
        <end position="72"/>
    </location>
</feature>
<dbReference type="EMBL" id="AORZ01000084">
    <property type="protein sequence ID" value="EME98251.1"/>
    <property type="molecule type" value="Genomic_DNA"/>
</dbReference>
<gene>
    <name evidence="2" type="ORF">H340_22391</name>
</gene>
<feature type="compositionally biased region" description="Gly residues" evidence="1">
    <location>
        <begin position="61"/>
        <end position="72"/>
    </location>
</feature>
<reference evidence="2 3" key="1">
    <citation type="journal article" date="2013" name="Genome Announc.">
        <title>Whole-Genome Shotgun Assembly and Analysis of the Genome of Streptomyces mobaraensis DSM 40847, a Strain for Industrial Production of Microbial Transglutaminase.</title>
        <authorList>
            <person name="Yang H."/>
            <person name="He T."/>
            <person name="Wu W."/>
            <person name="Zhu W."/>
            <person name="Lu B."/>
            <person name="Sun W."/>
        </authorList>
    </citation>
    <scope>NUCLEOTIDE SEQUENCE [LARGE SCALE GENOMIC DNA]</scope>
    <source>
        <strain evidence="2 3">DSM 40847</strain>
    </source>
</reference>
<organism evidence="2 3">
    <name type="scientific">Streptomyces mobaraensis (strain ATCC 29032 / DSM 40847 / JCM 4168 / NBRC 13819 / NCIMB 11159 / IPCR 16-22)</name>
    <dbReference type="NCBI Taxonomy" id="1223523"/>
    <lineage>
        <taxon>Bacteria</taxon>
        <taxon>Bacillati</taxon>
        <taxon>Actinomycetota</taxon>
        <taxon>Actinomycetes</taxon>
        <taxon>Kitasatosporales</taxon>
        <taxon>Streptomycetaceae</taxon>
        <taxon>Streptomyces</taxon>
    </lineage>
</organism>
<feature type="compositionally biased region" description="Basic and acidic residues" evidence="1">
    <location>
        <begin position="1"/>
        <end position="35"/>
    </location>
</feature>
<dbReference type="AlphaFoldDB" id="M3C2R7"/>
<evidence type="ECO:0000313" key="2">
    <source>
        <dbReference type="EMBL" id="EME98251.1"/>
    </source>
</evidence>